<feature type="transmembrane region" description="Helical" evidence="2">
    <location>
        <begin position="194"/>
        <end position="212"/>
    </location>
</feature>
<feature type="transmembrane region" description="Helical" evidence="2">
    <location>
        <begin position="24"/>
        <end position="44"/>
    </location>
</feature>
<keyword evidence="2" id="KW-0812">Transmembrane</keyword>
<feature type="compositionally biased region" description="Low complexity" evidence="1">
    <location>
        <begin position="251"/>
        <end position="260"/>
    </location>
</feature>
<dbReference type="Gene3D" id="1.10.287.1260">
    <property type="match status" value="2"/>
</dbReference>
<feature type="transmembrane region" description="Helical" evidence="2">
    <location>
        <begin position="166"/>
        <end position="188"/>
    </location>
</feature>
<evidence type="ECO:0000256" key="2">
    <source>
        <dbReference type="SAM" id="Phobius"/>
    </source>
</evidence>
<feature type="transmembrane region" description="Helical" evidence="2">
    <location>
        <begin position="119"/>
        <end position="145"/>
    </location>
</feature>
<dbReference type="Proteomes" id="UP001597034">
    <property type="component" value="Unassembled WGS sequence"/>
</dbReference>
<dbReference type="AlphaFoldDB" id="A0ABD6DJY8"/>
<protein>
    <submittedName>
        <fullName evidence="3">Uncharacterized protein</fullName>
    </submittedName>
</protein>
<dbReference type="EMBL" id="JBHUDO010000002">
    <property type="protein sequence ID" value="MFD1645768.1"/>
    <property type="molecule type" value="Genomic_DNA"/>
</dbReference>
<organism evidence="3 4">
    <name type="scientific">Haloarchaeobius litoreus</name>
    <dbReference type="NCBI Taxonomy" id="755306"/>
    <lineage>
        <taxon>Archaea</taxon>
        <taxon>Methanobacteriati</taxon>
        <taxon>Methanobacteriota</taxon>
        <taxon>Stenosarchaea group</taxon>
        <taxon>Halobacteria</taxon>
        <taxon>Halobacteriales</taxon>
        <taxon>Halorubellaceae</taxon>
        <taxon>Haloarchaeobius</taxon>
    </lineage>
</organism>
<evidence type="ECO:0000256" key="1">
    <source>
        <dbReference type="SAM" id="MobiDB-lite"/>
    </source>
</evidence>
<dbReference type="RefSeq" id="WP_256398715.1">
    <property type="nucleotide sequence ID" value="NZ_JANHJR010000001.1"/>
</dbReference>
<name>A0ABD6DJY8_9EURY</name>
<comment type="caution">
    <text evidence="3">The sequence shown here is derived from an EMBL/GenBank/DDBJ whole genome shotgun (WGS) entry which is preliminary data.</text>
</comment>
<dbReference type="Pfam" id="PF05552">
    <property type="entry name" value="MS_channel_1st_1"/>
    <property type="match status" value="2"/>
</dbReference>
<keyword evidence="2" id="KW-1133">Transmembrane helix</keyword>
<sequence length="267" mass="27389">MALHPVIVLQTDLDQAFEETLADLIAFAPRLIGALLILLVGWVIGRIVFRIIARVADGIELDRMVLGTPLGRMLGGTERAVSRAFGRVGAWFVYALALLAAADVLAVELLSEWISTAVSYLPAFVAGALIIVIGFVLADFLADAIGRTETVTDTGYTAYFADGARIFLYFIAIVMGLDTMGVDVGILYTFAQAAAWGVAAGIALAIGIAFGWGGKDYVADNIGGWLGQSPAPMPAGSGGGSGGGGGGQATDGGADQATDGGTDDGDE</sequence>
<reference evidence="3 4" key="1">
    <citation type="journal article" date="2019" name="Int. J. Syst. Evol. Microbiol.">
        <title>The Global Catalogue of Microorganisms (GCM) 10K type strain sequencing project: providing services to taxonomists for standard genome sequencing and annotation.</title>
        <authorList>
            <consortium name="The Broad Institute Genomics Platform"/>
            <consortium name="The Broad Institute Genome Sequencing Center for Infectious Disease"/>
            <person name="Wu L."/>
            <person name="Ma J."/>
        </authorList>
    </citation>
    <scope>NUCLEOTIDE SEQUENCE [LARGE SCALE GENOMIC DNA]</scope>
    <source>
        <strain evidence="3 4">CGMCC 1.10390</strain>
    </source>
</reference>
<keyword evidence="2" id="KW-0472">Membrane</keyword>
<feature type="transmembrane region" description="Helical" evidence="2">
    <location>
        <begin position="88"/>
        <end position="107"/>
    </location>
</feature>
<accession>A0ABD6DJY8</accession>
<proteinExistence type="predicted"/>
<feature type="compositionally biased region" description="Gly residues" evidence="1">
    <location>
        <begin position="236"/>
        <end position="250"/>
    </location>
</feature>
<evidence type="ECO:0000313" key="3">
    <source>
        <dbReference type="EMBL" id="MFD1645768.1"/>
    </source>
</evidence>
<evidence type="ECO:0000313" key="4">
    <source>
        <dbReference type="Proteomes" id="UP001597034"/>
    </source>
</evidence>
<gene>
    <name evidence="3" type="ORF">ACFSBL_08745</name>
</gene>
<dbReference type="InterPro" id="IPR008910">
    <property type="entry name" value="MSC_TM_helix"/>
</dbReference>
<keyword evidence="4" id="KW-1185">Reference proteome</keyword>
<feature type="region of interest" description="Disordered" evidence="1">
    <location>
        <begin position="229"/>
        <end position="267"/>
    </location>
</feature>